<comment type="caution">
    <text evidence="1">The sequence shown here is derived from an EMBL/GenBank/DDBJ whole genome shotgun (WGS) entry which is preliminary data.</text>
</comment>
<dbReference type="Gene3D" id="3.30.70.270">
    <property type="match status" value="1"/>
</dbReference>
<accession>A0A398BGC8</accession>
<evidence type="ECO:0000313" key="2">
    <source>
        <dbReference type="Proteomes" id="UP000266016"/>
    </source>
</evidence>
<dbReference type="EMBL" id="QWVS01000003">
    <property type="protein sequence ID" value="RID88674.1"/>
    <property type="molecule type" value="Genomic_DNA"/>
</dbReference>
<gene>
    <name evidence="1" type="ORF">D1953_02870</name>
</gene>
<reference evidence="1 2" key="1">
    <citation type="submission" date="2018-08" db="EMBL/GenBank/DDBJ databases">
        <title>Bacillus jemisoniae sp. nov., Bacillus chryseoplanitiae sp. nov., Bacillus resnikiae sp. nov., and Bacillus frankliniae sp. nov., isolated from Viking spacecraft and associated surfaces.</title>
        <authorList>
            <person name="Seuylemezian A."/>
            <person name="Vaishampayan P."/>
        </authorList>
    </citation>
    <scope>NUCLEOTIDE SEQUENCE [LARGE SCALE GENOMIC DNA]</scope>
    <source>
        <strain evidence="1 2">MA001</strain>
    </source>
</reference>
<dbReference type="InterPro" id="IPR043128">
    <property type="entry name" value="Rev_trsase/Diguanyl_cyclase"/>
</dbReference>
<keyword evidence="2" id="KW-1185">Reference proteome</keyword>
<dbReference type="RefSeq" id="WP_119115662.1">
    <property type="nucleotide sequence ID" value="NZ_QWVS01000003.1"/>
</dbReference>
<protein>
    <recommendedName>
        <fullName evidence="3">Transcriptional regulator</fullName>
    </recommendedName>
</protein>
<evidence type="ECO:0008006" key="3">
    <source>
        <dbReference type="Google" id="ProtNLM"/>
    </source>
</evidence>
<dbReference type="Proteomes" id="UP000266016">
    <property type="component" value="Unassembled WGS sequence"/>
</dbReference>
<dbReference type="AlphaFoldDB" id="A0A398BGC8"/>
<organism evidence="1 2">
    <name type="scientific">Peribacillus asahii</name>
    <dbReference type="NCBI Taxonomy" id="228899"/>
    <lineage>
        <taxon>Bacteria</taxon>
        <taxon>Bacillati</taxon>
        <taxon>Bacillota</taxon>
        <taxon>Bacilli</taxon>
        <taxon>Bacillales</taxon>
        <taxon>Bacillaceae</taxon>
        <taxon>Peribacillus</taxon>
    </lineage>
</organism>
<sequence>MFIRLNIVVIGPEPLVNEICQIATEFHEVTIETLIYEAVEQSALLVENHHESTDIFIFAGPSPYYISKESLPLESISYYIPFEGSDIYRLLVKVYEVYHDYPIISFDIIDAPYLEEIYEEIGILDTPYYLHSNKEDIVDSNALVDYHLNLLKEEKVQVIATTLNSVYERLKELDTPVFLIKHTKAQIRDTLEKAILKGKKQKKEEAQMIVLQFQMINEEKEQNLHFQHECELMKEKILQYGKHLFSNMNVTKNHVITLYTTRGIFEKATNRRRDFTFLKELNELFSVKVNLGIGIGNTAESAHYNAKNALEFSIQKGKGNCFLIDEQKRVHGPLGTLHSIDYTLLNSKDENQSSLTLRKFYAWLSIIRTKEVTTREISIGMNTSERHAARILKNLCEKKIANIIGKESISQRGRPRVVYEINLIELRKHVNEKRKDEIRSISSNQ</sequence>
<evidence type="ECO:0000313" key="1">
    <source>
        <dbReference type="EMBL" id="RID88674.1"/>
    </source>
</evidence>
<proteinExistence type="predicted"/>
<name>A0A398BGC8_9BACI</name>